<dbReference type="EMBL" id="JBHTAI010000009">
    <property type="protein sequence ID" value="MFC7150194.1"/>
    <property type="molecule type" value="Genomic_DNA"/>
</dbReference>
<dbReference type="InterPro" id="IPR050194">
    <property type="entry name" value="Glycosyltransferase_grp1"/>
</dbReference>
<dbReference type="RefSeq" id="WP_378045993.1">
    <property type="nucleotide sequence ID" value="NZ_JBHMDN010000010.1"/>
</dbReference>
<proteinExistence type="predicted"/>
<reference evidence="4" key="1">
    <citation type="journal article" date="2019" name="Int. J. Syst. Evol. Microbiol.">
        <title>The Global Catalogue of Microorganisms (GCM) 10K type strain sequencing project: providing services to taxonomists for standard genome sequencing and annotation.</title>
        <authorList>
            <consortium name="The Broad Institute Genomics Platform"/>
            <consortium name="The Broad Institute Genome Sequencing Center for Infectious Disease"/>
            <person name="Wu L."/>
            <person name="Ma J."/>
        </authorList>
    </citation>
    <scope>NUCLEOTIDE SEQUENCE [LARGE SCALE GENOMIC DNA]</scope>
    <source>
        <strain evidence="4">KCTC 12907</strain>
    </source>
</reference>
<evidence type="ECO:0000259" key="2">
    <source>
        <dbReference type="Pfam" id="PF13439"/>
    </source>
</evidence>
<feature type="domain" description="Glycosyltransferase subfamily 4-like N-terminal" evidence="2">
    <location>
        <begin position="16"/>
        <end position="207"/>
    </location>
</feature>
<dbReference type="InterPro" id="IPR001296">
    <property type="entry name" value="Glyco_trans_1"/>
</dbReference>
<dbReference type="PANTHER" id="PTHR45947:SF3">
    <property type="entry name" value="SULFOQUINOVOSYL TRANSFERASE SQD2"/>
    <property type="match status" value="1"/>
</dbReference>
<dbReference type="CDD" id="cd03794">
    <property type="entry name" value="GT4_WbuB-like"/>
    <property type="match status" value="1"/>
</dbReference>
<evidence type="ECO:0000259" key="1">
    <source>
        <dbReference type="Pfam" id="PF00534"/>
    </source>
</evidence>
<evidence type="ECO:0000313" key="3">
    <source>
        <dbReference type="EMBL" id="MFC7150194.1"/>
    </source>
</evidence>
<accession>A0ABW2FDX4</accession>
<dbReference type="Proteomes" id="UP001596378">
    <property type="component" value="Unassembled WGS sequence"/>
</dbReference>
<sequence>MRIWILNHYAIASGSGGGTRHFDLAKQLIKDNYKVTIFASSFDHYSKTEKVFKRKSKTQVIEEIQGVEFLWIRTTSYQKNNLRRVMNMVTYTLRSYRASKKMDEKPDIVIGSLMHPMAAVIGYLIAKRFGAKFYFEERDLWPQTLIDLGKISSKHPITRMLSSLELFLYKKADRIIVLFENAERYIRTRGIEADKVVYLPNGVDLERFDQSIHQVIADEKISDFFYQNREGFIAIYIGAHGVPNHLDPILDVAAILKDQTDEIKFLFIGEGVEKKRLVQRKQDENLNNVTFYSSVSKEMIPSILKQAHVGLLSLQDLPLYQWGFSPNKLYDYMAAGLPIALLSNLDNTPIERYSIGINASTINSMADAIALLKGNTVLRENMGTSARKYVENYNSWRNLSQKLSLIMQEDVKD</sequence>
<keyword evidence="4" id="KW-1185">Reference proteome</keyword>
<dbReference type="Gene3D" id="3.40.50.2000">
    <property type="entry name" value="Glycogen Phosphorylase B"/>
    <property type="match status" value="2"/>
</dbReference>
<dbReference type="Pfam" id="PF13439">
    <property type="entry name" value="Glyco_transf_4"/>
    <property type="match status" value="1"/>
</dbReference>
<dbReference type="InterPro" id="IPR028098">
    <property type="entry name" value="Glyco_trans_4-like_N"/>
</dbReference>
<protein>
    <submittedName>
        <fullName evidence="3">Glycosyltransferase family 4 protein</fullName>
    </submittedName>
</protein>
<dbReference type="SUPFAM" id="SSF53756">
    <property type="entry name" value="UDP-Glycosyltransferase/glycogen phosphorylase"/>
    <property type="match status" value="1"/>
</dbReference>
<comment type="caution">
    <text evidence="3">The sequence shown here is derived from an EMBL/GenBank/DDBJ whole genome shotgun (WGS) entry which is preliminary data.</text>
</comment>
<feature type="domain" description="Glycosyl transferase family 1" evidence="1">
    <location>
        <begin position="229"/>
        <end position="388"/>
    </location>
</feature>
<dbReference type="PANTHER" id="PTHR45947">
    <property type="entry name" value="SULFOQUINOVOSYL TRANSFERASE SQD2"/>
    <property type="match status" value="1"/>
</dbReference>
<evidence type="ECO:0000313" key="4">
    <source>
        <dbReference type="Proteomes" id="UP001596378"/>
    </source>
</evidence>
<gene>
    <name evidence="3" type="ORF">ACFQMJ_16830</name>
</gene>
<name>A0ABW2FDX4_9BACL</name>
<dbReference type="Pfam" id="PF00534">
    <property type="entry name" value="Glycos_transf_1"/>
    <property type="match status" value="1"/>
</dbReference>
<organism evidence="3 4">
    <name type="scientific">Cohnella cellulosilytica</name>
    <dbReference type="NCBI Taxonomy" id="986710"/>
    <lineage>
        <taxon>Bacteria</taxon>
        <taxon>Bacillati</taxon>
        <taxon>Bacillota</taxon>
        <taxon>Bacilli</taxon>
        <taxon>Bacillales</taxon>
        <taxon>Paenibacillaceae</taxon>
        <taxon>Cohnella</taxon>
    </lineage>
</organism>